<dbReference type="EMBL" id="JAUIZM010000007">
    <property type="protein sequence ID" value="KAK1376870.1"/>
    <property type="molecule type" value="Genomic_DNA"/>
</dbReference>
<dbReference type="Proteomes" id="UP001237642">
    <property type="component" value="Unassembled WGS sequence"/>
</dbReference>
<feature type="domain" description="ELM2" evidence="3">
    <location>
        <begin position="449"/>
        <end position="504"/>
    </location>
</feature>
<dbReference type="PROSITE" id="PS51156">
    <property type="entry name" value="ELM2"/>
    <property type="match status" value="1"/>
</dbReference>
<proteinExistence type="predicted"/>
<evidence type="ECO:0000256" key="1">
    <source>
        <dbReference type="ARBA" id="ARBA00023242"/>
    </source>
</evidence>
<dbReference type="Gene3D" id="1.10.150.60">
    <property type="entry name" value="ARID DNA-binding domain"/>
    <property type="match status" value="1"/>
</dbReference>
<reference evidence="4" key="1">
    <citation type="submission" date="2023-02" db="EMBL/GenBank/DDBJ databases">
        <title>Genome of toxic invasive species Heracleum sosnowskyi carries increased number of genes despite the absence of recent whole-genome duplications.</title>
        <authorList>
            <person name="Schelkunov M."/>
            <person name="Shtratnikova V."/>
            <person name="Makarenko M."/>
            <person name="Klepikova A."/>
            <person name="Omelchenko D."/>
            <person name="Novikova G."/>
            <person name="Obukhova E."/>
            <person name="Bogdanov V."/>
            <person name="Penin A."/>
            <person name="Logacheva M."/>
        </authorList>
    </citation>
    <scope>NUCLEOTIDE SEQUENCE</scope>
    <source>
        <strain evidence="4">Hsosn_3</strain>
        <tissue evidence="4">Leaf</tissue>
    </source>
</reference>
<dbReference type="PROSITE" id="PS51011">
    <property type="entry name" value="ARID"/>
    <property type="match status" value="1"/>
</dbReference>
<keyword evidence="1" id="KW-0539">Nucleus</keyword>
<dbReference type="InterPro" id="IPR000949">
    <property type="entry name" value="ELM2_dom"/>
</dbReference>
<evidence type="ECO:0000259" key="3">
    <source>
        <dbReference type="PROSITE" id="PS51156"/>
    </source>
</evidence>
<protein>
    <submittedName>
        <fullName evidence="4">AT-rich interactive domain-containing protein 1-like</fullName>
    </submittedName>
</protein>
<accession>A0AAD8I3H5</accession>
<sequence length="660" mass="75322">MAGFSKIADGFALDSPENVDFSEDLVVCSKGSFEGDKKESVECMFNQVVSAFLSERCGGKCFKPLPPMLGNGQAVDLYKLYVVVRDKGGYEFVSENGMWGCVAKECGLSLEFGSCLKLVYVKYLDSIGEWMERTVNGKDLKDKLGDSEEVHSVNVMDSESEKDGERVHLDLESKLGDSEAVQSVRVRDFESDTRGFISGNLGKDEKDGEQLHLDLEETKSNITSGEMLCKGSKVWRFADLDEAKRNVINMLFESSEEGELDESKCQNEVQSSVQLHENERIGNDKKIDDAKTCDVNFNNNRTEDVNNRKRKREGIQGILNWVANVAKDPCNPIVGSLPERSKWKYFGNDQRWKQILLVRQAMMVKRTASSSVEQSIWQKKQKMHPAMYEDHSVSARLSRGLSFKKSQAQLCSETAYPGMQGDLEDTFGRPNLRLAESLSGLWIKNFNRKRVPVGEYFQAEVPEWDEKSCESDSKWLGTRVWPQEAKLSCNSLIERERTGLGRHDSCGCEFQGSFECVRFHVSEKKIRLKLELGMAFYHWHIDKMGEEVAFSWNKVDEIKFEAIIKLNPPSEGKCFWEEIHKLFPYKNREQLVSYYFNVFLLRRRGQQNRSIPIDISSDDDDLEFETTTNCSGQRAVKSLKPNYCSPKKTHLNFRGNSRMG</sequence>
<organism evidence="4 5">
    <name type="scientific">Heracleum sosnowskyi</name>
    <dbReference type="NCBI Taxonomy" id="360622"/>
    <lineage>
        <taxon>Eukaryota</taxon>
        <taxon>Viridiplantae</taxon>
        <taxon>Streptophyta</taxon>
        <taxon>Embryophyta</taxon>
        <taxon>Tracheophyta</taxon>
        <taxon>Spermatophyta</taxon>
        <taxon>Magnoliopsida</taxon>
        <taxon>eudicotyledons</taxon>
        <taxon>Gunneridae</taxon>
        <taxon>Pentapetalae</taxon>
        <taxon>asterids</taxon>
        <taxon>campanulids</taxon>
        <taxon>Apiales</taxon>
        <taxon>Apiaceae</taxon>
        <taxon>Apioideae</taxon>
        <taxon>apioid superclade</taxon>
        <taxon>Tordylieae</taxon>
        <taxon>Tordyliinae</taxon>
        <taxon>Heracleum</taxon>
    </lineage>
</organism>
<evidence type="ECO:0000313" key="5">
    <source>
        <dbReference type="Proteomes" id="UP001237642"/>
    </source>
</evidence>
<dbReference type="SUPFAM" id="SSF46774">
    <property type="entry name" value="ARID-like"/>
    <property type="match status" value="1"/>
</dbReference>
<dbReference type="GO" id="GO:0003677">
    <property type="term" value="F:DNA binding"/>
    <property type="evidence" value="ECO:0007669"/>
    <property type="project" value="InterPro"/>
</dbReference>
<evidence type="ECO:0000259" key="2">
    <source>
        <dbReference type="PROSITE" id="PS51011"/>
    </source>
</evidence>
<dbReference type="AlphaFoldDB" id="A0AAD8I3H5"/>
<dbReference type="SMART" id="SM00501">
    <property type="entry name" value="BRIGHT"/>
    <property type="match status" value="1"/>
</dbReference>
<dbReference type="SMART" id="SM01014">
    <property type="entry name" value="ARID"/>
    <property type="match status" value="1"/>
</dbReference>
<dbReference type="CDD" id="cd00167">
    <property type="entry name" value="SANT"/>
    <property type="match status" value="1"/>
</dbReference>
<dbReference type="InterPro" id="IPR001005">
    <property type="entry name" value="SANT/Myb"/>
</dbReference>
<gene>
    <name evidence="4" type="ORF">POM88_033063</name>
</gene>
<dbReference type="PANTHER" id="PTHR46410:SF1">
    <property type="entry name" value="AT-RICH INTERACTIVE DOMAIN-CONTAINING PROTEIN 1"/>
    <property type="match status" value="1"/>
</dbReference>
<keyword evidence="5" id="KW-1185">Reference proteome</keyword>
<evidence type="ECO:0000313" key="4">
    <source>
        <dbReference type="EMBL" id="KAK1376870.1"/>
    </source>
</evidence>
<comment type="caution">
    <text evidence="4">The sequence shown here is derived from an EMBL/GenBank/DDBJ whole genome shotgun (WGS) entry which is preliminary data.</text>
</comment>
<dbReference type="InterPro" id="IPR036431">
    <property type="entry name" value="ARID_dom_sf"/>
</dbReference>
<dbReference type="Pfam" id="PF01388">
    <property type="entry name" value="ARID"/>
    <property type="match status" value="1"/>
</dbReference>
<dbReference type="InterPro" id="IPR001606">
    <property type="entry name" value="ARID_dom"/>
</dbReference>
<name>A0AAD8I3H5_9APIA</name>
<feature type="domain" description="ARID" evidence="2">
    <location>
        <begin position="39"/>
        <end position="132"/>
    </location>
</feature>
<dbReference type="PANTHER" id="PTHR46410">
    <property type="entry name" value="AT-RICH INTERACTIVE DOMAIN-CONTAINING PROTEIN 2"/>
    <property type="match status" value="1"/>
</dbReference>
<dbReference type="CDD" id="cd16100">
    <property type="entry name" value="ARID"/>
    <property type="match status" value="1"/>
</dbReference>
<reference evidence="4" key="2">
    <citation type="submission" date="2023-05" db="EMBL/GenBank/DDBJ databases">
        <authorList>
            <person name="Schelkunov M.I."/>
        </authorList>
    </citation>
    <scope>NUCLEOTIDE SEQUENCE</scope>
    <source>
        <strain evidence="4">Hsosn_3</strain>
        <tissue evidence="4">Leaf</tissue>
    </source>
</reference>